<evidence type="ECO:0000313" key="2">
    <source>
        <dbReference type="EMBL" id="GAA0323185.1"/>
    </source>
</evidence>
<dbReference type="CDD" id="cd03112">
    <property type="entry name" value="CobW-like"/>
    <property type="match status" value="1"/>
</dbReference>
<proteinExistence type="predicted"/>
<dbReference type="EMBL" id="BAAAFR010000008">
    <property type="protein sequence ID" value="GAA0323185.1"/>
    <property type="molecule type" value="Genomic_DNA"/>
</dbReference>
<dbReference type="InterPro" id="IPR051316">
    <property type="entry name" value="Zinc-reg_GTPase_activator"/>
</dbReference>
<dbReference type="SUPFAM" id="SSF52540">
    <property type="entry name" value="P-loop containing nucleoside triphosphate hydrolases"/>
    <property type="match status" value="1"/>
</dbReference>
<dbReference type="InterPro" id="IPR003495">
    <property type="entry name" value="CobW/HypB/UreG_nucleotide-bd"/>
</dbReference>
<accession>A0ABN0W292</accession>
<dbReference type="Pfam" id="PF02492">
    <property type="entry name" value="cobW"/>
    <property type="match status" value="1"/>
</dbReference>
<dbReference type="PANTHER" id="PTHR13748">
    <property type="entry name" value="COBW-RELATED"/>
    <property type="match status" value="1"/>
</dbReference>
<evidence type="ECO:0000313" key="3">
    <source>
        <dbReference type="Proteomes" id="UP001501787"/>
    </source>
</evidence>
<keyword evidence="3" id="KW-1185">Reference proteome</keyword>
<organism evidence="2 3">
    <name type="scientific">Psychrobacter aestuarii</name>
    <dbReference type="NCBI Taxonomy" id="556327"/>
    <lineage>
        <taxon>Bacteria</taxon>
        <taxon>Pseudomonadati</taxon>
        <taxon>Pseudomonadota</taxon>
        <taxon>Gammaproteobacteria</taxon>
        <taxon>Moraxellales</taxon>
        <taxon>Moraxellaceae</taxon>
        <taxon>Psychrobacter</taxon>
    </lineage>
</organism>
<feature type="domain" description="CobW/HypB/UreG nucleotide-binding" evidence="1">
    <location>
        <begin position="11"/>
        <end position="190"/>
    </location>
</feature>
<dbReference type="Gene3D" id="3.40.50.300">
    <property type="entry name" value="P-loop containing nucleotide triphosphate hydrolases"/>
    <property type="match status" value="1"/>
</dbReference>
<comment type="caution">
    <text evidence="2">The sequence shown here is derived from an EMBL/GenBank/DDBJ whole genome shotgun (WGS) entry which is preliminary data.</text>
</comment>
<evidence type="ECO:0000259" key="1">
    <source>
        <dbReference type="Pfam" id="PF02492"/>
    </source>
</evidence>
<dbReference type="InterPro" id="IPR027417">
    <property type="entry name" value="P-loop_NTPase"/>
</dbReference>
<gene>
    <name evidence="2" type="ORF">GCM10009129_21240</name>
</gene>
<name>A0ABN0W292_9GAMM</name>
<dbReference type="RefSeq" id="WP_201504606.1">
    <property type="nucleotide sequence ID" value="NZ_BAAAFR010000008.1"/>
</dbReference>
<protein>
    <submittedName>
        <fullName evidence="2">GTP-binding protein</fullName>
    </submittedName>
</protein>
<reference evidence="2 3" key="1">
    <citation type="journal article" date="2019" name="Int. J. Syst. Evol. Microbiol.">
        <title>The Global Catalogue of Microorganisms (GCM) 10K type strain sequencing project: providing services to taxonomists for standard genome sequencing and annotation.</title>
        <authorList>
            <consortium name="The Broad Institute Genomics Platform"/>
            <consortium name="The Broad Institute Genome Sequencing Center for Infectious Disease"/>
            <person name="Wu L."/>
            <person name="Ma J."/>
        </authorList>
    </citation>
    <scope>NUCLEOTIDE SEQUENCE [LARGE SCALE GENOMIC DNA]</scope>
    <source>
        <strain evidence="2 3">JCM 16343</strain>
    </source>
</reference>
<sequence>MTPSLPIHNIPCTLVTGFLGAGKTTLMNRLLATKVPDARWALLINEFGRIGIDGALVDGAAADKAIAIREVSGGCICCTSQLPLQIAIMRLLAEHRPERLLIEPTGLAHPKVLTQQLSEPHWKNTLSMRAVMTVLHAGQWQQPKYREHDGYCAHIKAADVVLVNRYEALDDDEREALAAWIQTLNANARLIWDSHDDAEQKQTSAALSELLNTPSHLIGQQTQHVQRFGLQSPQQVTMNTPTADGTDTETLPYRYHDMQEGVLISGWRLPSDWQFDGNALQDWLLALPDWQRIKGVVRTNTGWQQLNFTPDSLSMRTTTPQADNRLEVILSVSVDDTNQENNAHKKAPSRGKTPIDWTPYDTALMDLVLPSPS</sequence>
<dbReference type="Proteomes" id="UP001501787">
    <property type="component" value="Unassembled WGS sequence"/>
</dbReference>
<dbReference type="PANTHER" id="PTHR13748:SF46">
    <property type="entry name" value="ZINC CHAPERONE YEIR"/>
    <property type="match status" value="1"/>
</dbReference>